<keyword evidence="1" id="KW-0805">Transcription regulation</keyword>
<evidence type="ECO:0000256" key="1">
    <source>
        <dbReference type="ARBA" id="ARBA00023015"/>
    </source>
</evidence>
<keyword evidence="7" id="KW-1185">Reference proteome</keyword>
<keyword evidence="3" id="KW-0804">Transcription</keyword>
<dbReference type="Pfam" id="PF00172">
    <property type="entry name" value="Zn_clus"/>
    <property type="match status" value="1"/>
</dbReference>
<dbReference type="InterPro" id="IPR036864">
    <property type="entry name" value="Zn2-C6_fun-type_DNA-bd_sf"/>
</dbReference>
<evidence type="ECO:0000313" key="6">
    <source>
        <dbReference type="EMBL" id="OJJ45127.1"/>
    </source>
</evidence>
<dbReference type="Proteomes" id="UP000184188">
    <property type="component" value="Unassembled WGS sequence"/>
</dbReference>
<dbReference type="SMART" id="SM00066">
    <property type="entry name" value="GAL4"/>
    <property type="match status" value="1"/>
</dbReference>
<evidence type="ECO:0000256" key="3">
    <source>
        <dbReference type="ARBA" id="ARBA00023163"/>
    </source>
</evidence>
<feature type="domain" description="Zn(2)-C6 fungal-type" evidence="5">
    <location>
        <begin position="12"/>
        <end position="40"/>
    </location>
</feature>
<dbReference type="InterPro" id="IPR001138">
    <property type="entry name" value="Zn2Cys6_DnaBD"/>
</dbReference>
<name>A0A1L9SDG2_9EURO</name>
<dbReference type="OrthoDB" id="4491390at2759"/>
<dbReference type="PANTHER" id="PTHR38111:SF11">
    <property type="entry name" value="TRANSCRIPTION FACTOR DOMAIN-CONTAINING PROTEIN-RELATED"/>
    <property type="match status" value="1"/>
</dbReference>
<reference evidence="7" key="1">
    <citation type="journal article" date="2017" name="Genome Biol.">
        <title>Comparative genomics reveals high biological diversity and specific adaptations in the industrially and medically important fungal genus Aspergillus.</title>
        <authorList>
            <person name="de Vries R.P."/>
            <person name="Riley R."/>
            <person name="Wiebenga A."/>
            <person name="Aguilar-Osorio G."/>
            <person name="Amillis S."/>
            <person name="Uchima C.A."/>
            <person name="Anderluh G."/>
            <person name="Asadollahi M."/>
            <person name="Askin M."/>
            <person name="Barry K."/>
            <person name="Battaglia E."/>
            <person name="Bayram O."/>
            <person name="Benocci T."/>
            <person name="Braus-Stromeyer S.A."/>
            <person name="Caldana C."/>
            <person name="Canovas D."/>
            <person name="Cerqueira G.C."/>
            <person name="Chen F."/>
            <person name="Chen W."/>
            <person name="Choi C."/>
            <person name="Clum A."/>
            <person name="Dos Santos R.A."/>
            <person name="Damasio A.R."/>
            <person name="Diallinas G."/>
            <person name="Emri T."/>
            <person name="Fekete E."/>
            <person name="Flipphi M."/>
            <person name="Freyberg S."/>
            <person name="Gallo A."/>
            <person name="Gournas C."/>
            <person name="Habgood R."/>
            <person name="Hainaut M."/>
            <person name="Harispe M.L."/>
            <person name="Henrissat B."/>
            <person name="Hilden K.S."/>
            <person name="Hope R."/>
            <person name="Hossain A."/>
            <person name="Karabika E."/>
            <person name="Karaffa L."/>
            <person name="Karanyi Z."/>
            <person name="Krasevec N."/>
            <person name="Kuo A."/>
            <person name="Kusch H."/>
            <person name="LaButti K."/>
            <person name="Lagendijk E.L."/>
            <person name="Lapidus A."/>
            <person name="Levasseur A."/>
            <person name="Lindquist E."/>
            <person name="Lipzen A."/>
            <person name="Logrieco A.F."/>
            <person name="MacCabe A."/>
            <person name="Maekelae M.R."/>
            <person name="Malavazi I."/>
            <person name="Melin P."/>
            <person name="Meyer V."/>
            <person name="Mielnichuk N."/>
            <person name="Miskei M."/>
            <person name="Molnar A.P."/>
            <person name="Mule G."/>
            <person name="Ngan C.Y."/>
            <person name="Orejas M."/>
            <person name="Orosz E."/>
            <person name="Ouedraogo J.P."/>
            <person name="Overkamp K.M."/>
            <person name="Park H.-S."/>
            <person name="Perrone G."/>
            <person name="Piumi F."/>
            <person name="Punt P.J."/>
            <person name="Ram A.F."/>
            <person name="Ramon A."/>
            <person name="Rauscher S."/>
            <person name="Record E."/>
            <person name="Riano-Pachon D.M."/>
            <person name="Robert V."/>
            <person name="Roehrig J."/>
            <person name="Ruller R."/>
            <person name="Salamov A."/>
            <person name="Salih N.S."/>
            <person name="Samson R.A."/>
            <person name="Sandor E."/>
            <person name="Sanguinetti M."/>
            <person name="Schuetze T."/>
            <person name="Sepcic K."/>
            <person name="Shelest E."/>
            <person name="Sherlock G."/>
            <person name="Sophianopoulou V."/>
            <person name="Squina F.M."/>
            <person name="Sun H."/>
            <person name="Susca A."/>
            <person name="Todd R.B."/>
            <person name="Tsang A."/>
            <person name="Unkles S.E."/>
            <person name="van de Wiele N."/>
            <person name="van Rossen-Uffink D."/>
            <person name="Oliveira J.V."/>
            <person name="Vesth T.C."/>
            <person name="Visser J."/>
            <person name="Yu J.-H."/>
            <person name="Zhou M."/>
            <person name="Andersen M.R."/>
            <person name="Archer D.B."/>
            <person name="Baker S.E."/>
            <person name="Benoit I."/>
            <person name="Brakhage A.A."/>
            <person name="Braus G.H."/>
            <person name="Fischer R."/>
            <person name="Frisvad J.C."/>
            <person name="Goldman G.H."/>
            <person name="Houbraken J."/>
            <person name="Oakley B."/>
            <person name="Pocsi I."/>
            <person name="Scazzocchio C."/>
            <person name="Seiboth B."/>
            <person name="vanKuyk P.A."/>
            <person name="Wortman J."/>
            <person name="Dyer P.S."/>
            <person name="Grigoriev I.V."/>
        </authorList>
    </citation>
    <scope>NUCLEOTIDE SEQUENCE [LARGE SCALE GENOMIC DNA]</scope>
    <source>
        <strain evidence="7">CBS 506.65</strain>
    </source>
</reference>
<dbReference type="GO" id="GO:0008270">
    <property type="term" value="F:zinc ion binding"/>
    <property type="evidence" value="ECO:0007669"/>
    <property type="project" value="InterPro"/>
</dbReference>
<dbReference type="CDD" id="cd00067">
    <property type="entry name" value="GAL4"/>
    <property type="match status" value="1"/>
</dbReference>
<dbReference type="Gene3D" id="4.10.240.10">
    <property type="entry name" value="Zn(2)-C6 fungal-type DNA-binding domain"/>
    <property type="match status" value="1"/>
</dbReference>
<dbReference type="RefSeq" id="XP_022579637.1">
    <property type="nucleotide sequence ID" value="XM_022728079.1"/>
</dbReference>
<keyword evidence="4" id="KW-0539">Nucleus</keyword>
<dbReference type="AlphaFoldDB" id="A0A1L9SDG2"/>
<organism evidence="6 7">
    <name type="scientific">Penicilliopsis zonata CBS 506.65</name>
    <dbReference type="NCBI Taxonomy" id="1073090"/>
    <lineage>
        <taxon>Eukaryota</taxon>
        <taxon>Fungi</taxon>
        <taxon>Dikarya</taxon>
        <taxon>Ascomycota</taxon>
        <taxon>Pezizomycotina</taxon>
        <taxon>Eurotiomycetes</taxon>
        <taxon>Eurotiomycetidae</taxon>
        <taxon>Eurotiales</taxon>
        <taxon>Aspergillaceae</taxon>
        <taxon>Penicilliopsis</taxon>
    </lineage>
</organism>
<dbReference type="SUPFAM" id="SSF57701">
    <property type="entry name" value="Zn2/Cys6 DNA-binding domain"/>
    <property type="match status" value="1"/>
</dbReference>
<dbReference type="EMBL" id="KV878346">
    <property type="protein sequence ID" value="OJJ45127.1"/>
    <property type="molecule type" value="Genomic_DNA"/>
</dbReference>
<protein>
    <recommendedName>
        <fullName evidence="5">Zn(2)-C6 fungal-type domain-containing protein</fullName>
    </recommendedName>
</protein>
<evidence type="ECO:0000313" key="7">
    <source>
        <dbReference type="Proteomes" id="UP000184188"/>
    </source>
</evidence>
<gene>
    <name evidence="6" type="ORF">ASPZODRAFT_27137</name>
</gene>
<accession>A0A1L9SDG2</accession>
<dbReference type="PROSITE" id="PS00463">
    <property type="entry name" value="ZN2_CY6_FUNGAL_1"/>
    <property type="match status" value="1"/>
</dbReference>
<dbReference type="GO" id="GO:0003677">
    <property type="term" value="F:DNA binding"/>
    <property type="evidence" value="ECO:0007669"/>
    <property type="project" value="UniProtKB-KW"/>
</dbReference>
<sequence>MPPRNGFPASRSCGSCRAVKRRCDLQTPQCGQCMRKGEKCPGYRDEWELVFRDQTTRTIKQHKAKTARKMGSISHSTPSACNLNAGAGVDLHSLGHQQLLPPAVTTSPMMRHQVFSSYLDGYFPNETGSSIDKLRFIISGISALPRKNIMLEKALSALPCVFLGKIHSDNHLLQHGLQLYNSAIQYMLYFISRKAYTDDIIYTCVIFLQIQAHHCPSSLGEWLAHVDGLTAIMKYYDPKTFTSPILAVIHGQYHRFKVLIARLTYHSEETIAWLKQPFGGDGAMKDFIMNLVEISRIAAAIDTIDVSDQNACQSLLEDSLALEKSHMDLYAQIDGNTGGEAPTYARGELKTGVPATDDLFGPAYRFSSLDDALLHMFFWLSLSFVHPLICQCQVLAKTEAPGNYSQSEALRISTFCVNQAVRCLPYCGQEGMNLWGIYYGVLCAVQVVRVYCHVRDWDRFLWAQDLFAYLKALGFDHAAHVGDIWAAYWFDSSRHHFYRTMDYGKVTDQKDSIYKGTEATSSHQNG</sequence>
<dbReference type="PROSITE" id="PS50048">
    <property type="entry name" value="ZN2_CY6_FUNGAL_2"/>
    <property type="match status" value="1"/>
</dbReference>
<dbReference type="PANTHER" id="PTHR38111">
    <property type="entry name" value="ZN(2)-C6 FUNGAL-TYPE DOMAIN-CONTAINING PROTEIN-RELATED"/>
    <property type="match status" value="1"/>
</dbReference>
<dbReference type="GO" id="GO:0000981">
    <property type="term" value="F:DNA-binding transcription factor activity, RNA polymerase II-specific"/>
    <property type="evidence" value="ECO:0007669"/>
    <property type="project" value="InterPro"/>
</dbReference>
<evidence type="ECO:0000256" key="4">
    <source>
        <dbReference type="ARBA" id="ARBA00023242"/>
    </source>
</evidence>
<proteinExistence type="predicted"/>
<dbReference type="GeneID" id="34614543"/>
<dbReference type="InterPro" id="IPR053178">
    <property type="entry name" value="Osmoadaptation_assoc"/>
</dbReference>
<keyword evidence="2" id="KW-0238">DNA-binding</keyword>
<evidence type="ECO:0000256" key="2">
    <source>
        <dbReference type="ARBA" id="ARBA00023125"/>
    </source>
</evidence>
<evidence type="ECO:0000259" key="5">
    <source>
        <dbReference type="PROSITE" id="PS50048"/>
    </source>
</evidence>
<dbReference type="VEuPathDB" id="FungiDB:ASPZODRAFT_27137"/>